<evidence type="ECO:0000256" key="3">
    <source>
        <dbReference type="SAM" id="MobiDB-lite"/>
    </source>
</evidence>
<dbReference type="PANTHER" id="PTHR42732">
    <property type="entry name" value="BETA-GALACTOSIDASE"/>
    <property type="match status" value="1"/>
</dbReference>
<dbReference type="GO" id="GO:0004553">
    <property type="term" value="F:hydrolase activity, hydrolyzing O-glycosyl compounds"/>
    <property type="evidence" value="ECO:0007669"/>
    <property type="project" value="InterPro"/>
</dbReference>
<evidence type="ECO:0000256" key="2">
    <source>
        <dbReference type="ARBA" id="ARBA00023295"/>
    </source>
</evidence>
<keyword evidence="2" id="KW-0326">Glycosidase</keyword>
<name>A0AAV3T6X6_9EURY</name>
<dbReference type="SUPFAM" id="SSF49303">
    <property type="entry name" value="beta-Galactosidase/glucuronidase domain"/>
    <property type="match status" value="1"/>
</dbReference>
<dbReference type="AlphaFoldDB" id="A0AAV3T6X6"/>
<dbReference type="SUPFAM" id="SSF49785">
    <property type="entry name" value="Galactose-binding domain-like"/>
    <property type="match status" value="1"/>
</dbReference>
<dbReference type="EMBL" id="BAAADV010000001">
    <property type="protein sequence ID" value="GAA0664424.1"/>
    <property type="molecule type" value="Genomic_DNA"/>
</dbReference>
<organism evidence="5 6">
    <name type="scientific">Natronoarchaeum mannanilyticum</name>
    <dbReference type="NCBI Taxonomy" id="926360"/>
    <lineage>
        <taxon>Archaea</taxon>
        <taxon>Methanobacteriati</taxon>
        <taxon>Methanobacteriota</taxon>
        <taxon>Stenosarchaea group</taxon>
        <taxon>Halobacteria</taxon>
        <taxon>Halobacteriales</taxon>
        <taxon>Natronoarchaeaceae</taxon>
    </lineage>
</organism>
<dbReference type="InterPro" id="IPR036156">
    <property type="entry name" value="Beta-gal/glucu_dom_sf"/>
</dbReference>
<dbReference type="Proteomes" id="UP001500420">
    <property type="component" value="Unassembled WGS sequence"/>
</dbReference>
<dbReference type="InterPro" id="IPR017853">
    <property type="entry name" value="GH"/>
</dbReference>
<gene>
    <name evidence="5" type="ORF">GCM10009020_06630</name>
</gene>
<dbReference type="InterPro" id="IPR013783">
    <property type="entry name" value="Ig-like_fold"/>
</dbReference>
<dbReference type="SUPFAM" id="SSF51445">
    <property type="entry name" value="(Trans)glycosidases"/>
    <property type="match status" value="1"/>
</dbReference>
<dbReference type="Gene3D" id="2.60.120.260">
    <property type="entry name" value="Galactose-binding domain-like"/>
    <property type="match status" value="1"/>
</dbReference>
<dbReference type="GO" id="GO:0005975">
    <property type="term" value="P:carbohydrate metabolic process"/>
    <property type="evidence" value="ECO:0007669"/>
    <property type="project" value="InterPro"/>
</dbReference>
<accession>A0AAV3T6X6</accession>
<evidence type="ECO:0000259" key="4">
    <source>
        <dbReference type="Pfam" id="PF00703"/>
    </source>
</evidence>
<keyword evidence="6" id="KW-1185">Reference proteome</keyword>
<dbReference type="Pfam" id="PF00703">
    <property type="entry name" value="Glyco_hydro_2"/>
    <property type="match status" value="1"/>
</dbReference>
<evidence type="ECO:0000313" key="5">
    <source>
        <dbReference type="EMBL" id="GAA0664424.1"/>
    </source>
</evidence>
<dbReference type="InterPro" id="IPR008979">
    <property type="entry name" value="Galactose-bd-like_sf"/>
</dbReference>
<dbReference type="PANTHER" id="PTHR42732:SF1">
    <property type="entry name" value="BETA-MANNOSIDASE"/>
    <property type="match status" value="1"/>
</dbReference>
<dbReference type="Gene3D" id="3.20.20.80">
    <property type="entry name" value="Glycosidases"/>
    <property type="match status" value="1"/>
</dbReference>
<protein>
    <recommendedName>
        <fullName evidence="4">Glycoside hydrolase family 2 immunoglobulin-like beta-sandwich domain-containing protein</fullName>
    </recommendedName>
</protein>
<evidence type="ECO:0000256" key="1">
    <source>
        <dbReference type="ARBA" id="ARBA00022801"/>
    </source>
</evidence>
<dbReference type="InterPro" id="IPR051913">
    <property type="entry name" value="GH2_Domain-Containing"/>
</dbReference>
<sequence>MLGQWLGTAVEPSEDDAPPAVEDPQPVDVPGRPDALAGADAVAYRTTFPDPREGEATRATLVLEGLYAQARVWHDGELLGEHDTYFEPARFEFEPSADNELIVECRRPTDGFGGVHETDLLPETDRVPGIWWDARVETHGPVALVDLSVTPTLGEERATIEAELTVDAAEAVDERATLSLRPKGFRGGGAMERARVRAAAGERVTVTREIEVRDPQFWWPRGLGSQHRYEVTAKLDGAERSATTGFCTVELDDGLVVNGQRARARGLNVLPSEDPEADVAAVAGANANLVRAHAHVPSPTFREACDEAGLLVWQDLPLTGDADVDPERGAELSDALVETCRSSPSVGIYGVRDDPRTPFEQPLGSGRLARSRLRWRAWRTNYDRSTDDEIAASFDTDRPVVPVTGPPGTGADAATLYPGWDYGRADDVDRLLDRYPGLGDVVAEFGAGSVLDRDDVEPTADLEDRLDTGDPPATQREQARTLKRVGEGLRRRDADVLAAFALRDVRPAGGMGVLDADGQEKPAYEALADAYEPVQAVLDAAPNPGAVGVTVVNDAADPVEAAVEWTAGDRSGSFEATVDPLDSESAGGLKIPKGADEVVLTTTVDGERVTNTYRL</sequence>
<feature type="region of interest" description="Disordered" evidence="3">
    <location>
        <begin position="1"/>
        <end position="35"/>
    </location>
</feature>
<keyword evidence="1" id="KW-0378">Hydrolase</keyword>
<evidence type="ECO:0000313" key="6">
    <source>
        <dbReference type="Proteomes" id="UP001500420"/>
    </source>
</evidence>
<comment type="caution">
    <text evidence="5">The sequence shown here is derived from an EMBL/GenBank/DDBJ whole genome shotgun (WGS) entry which is preliminary data.</text>
</comment>
<dbReference type="Gene3D" id="2.60.40.10">
    <property type="entry name" value="Immunoglobulins"/>
    <property type="match status" value="1"/>
</dbReference>
<dbReference type="InterPro" id="IPR006102">
    <property type="entry name" value="Ig-like_GH2"/>
</dbReference>
<reference evidence="5 6" key="1">
    <citation type="journal article" date="2019" name="Int. J. Syst. Evol. Microbiol.">
        <title>The Global Catalogue of Microorganisms (GCM) 10K type strain sequencing project: providing services to taxonomists for standard genome sequencing and annotation.</title>
        <authorList>
            <consortium name="The Broad Institute Genomics Platform"/>
            <consortium name="The Broad Institute Genome Sequencing Center for Infectious Disease"/>
            <person name="Wu L."/>
            <person name="Ma J."/>
        </authorList>
    </citation>
    <scope>NUCLEOTIDE SEQUENCE [LARGE SCALE GENOMIC DNA]</scope>
    <source>
        <strain evidence="5 6">JCM 16328</strain>
    </source>
</reference>
<feature type="domain" description="Glycoside hydrolase family 2 immunoglobulin-like beta-sandwich" evidence="4">
    <location>
        <begin position="143"/>
        <end position="238"/>
    </location>
</feature>
<proteinExistence type="predicted"/>
<dbReference type="RefSeq" id="WP_343773362.1">
    <property type="nucleotide sequence ID" value="NZ_BAAADV010000001.1"/>
</dbReference>